<evidence type="ECO:0000256" key="2">
    <source>
        <dbReference type="SAM" id="SignalP"/>
    </source>
</evidence>
<feature type="compositionally biased region" description="Basic and acidic residues" evidence="1">
    <location>
        <begin position="99"/>
        <end position="108"/>
    </location>
</feature>
<protein>
    <submittedName>
        <fullName evidence="3">Uncharacterized protein</fullName>
    </submittedName>
</protein>
<name>A0A8T0TGU5_PANVG</name>
<feature type="chain" id="PRO_5035826722" evidence="2">
    <location>
        <begin position="31"/>
        <end position="122"/>
    </location>
</feature>
<accession>A0A8T0TGU5</accession>
<sequence>MARVGRSAAATAAVLVAILMAAAFPEPAHASHSTEELSGGRIGWPAFLVSESPAPSSPDAGAIDVADAFPDAAAPSQQPRPPPRAGSSPAHGVLGPRYCPEDAGRASEEPSAGWRVAMRSRM</sequence>
<dbReference type="EMBL" id="CM029044">
    <property type="protein sequence ID" value="KAG2607896.1"/>
    <property type="molecule type" value="Genomic_DNA"/>
</dbReference>
<evidence type="ECO:0000256" key="1">
    <source>
        <dbReference type="SAM" id="MobiDB-lite"/>
    </source>
</evidence>
<feature type="signal peptide" evidence="2">
    <location>
        <begin position="1"/>
        <end position="30"/>
    </location>
</feature>
<comment type="caution">
    <text evidence="3">The sequence shown here is derived from an EMBL/GenBank/DDBJ whole genome shotgun (WGS) entry which is preliminary data.</text>
</comment>
<evidence type="ECO:0000313" key="3">
    <source>
        <dbReference type="EMBL" id="KAG2607896.1"/>
    </source>
</evidence>
<feature type="region of interest" description="Disordered" evidence="1">
    <location>
        <begin position="48"/>
        <end position="122"/>
    </location>
</feature>
<feature type="compositionally biased region" description="Low complexity" evidence="1">
    <location>
        <begin position="62"/>
        <end position="77"/>
    </location>
</feature>
<dbReference type="AlphaFoldDB" id="A0A8T0TGU5"/>
<reference evidence="3" key="1">
    <citation type="submission" date="2020-05" db="EMBL/GenBank/DDBJ databases">
        <title>WGS assembly of Panicum virgatum.</title>
        <authorList>
            <person name="Lovell J.T."/>
            <person name="Jenkins J."/>
            <person name="Shu S."/>
            <person name="Juenger T.E."/>
            <person name="Schmutz J."/>
        </authorList>
    </citation>
    <scope>NUCLEOTIDE SEQUENCE</scope>
    <source>
        <strain evidence="3">AP13</strain>
    </source>
</reference>
<keyword evidence="4" id="KW-1185">Reference proteome</keyword>
<organism evidence="3 4">
    <name type="scientific">Panicum virgatum</name>
    <name type="common">Blackwell switchgrass</name>
    <dbReference type="NCBI Taxonomy" id="38727"/>
    <lineage>
        <taxon>Eukaryota</taxon>
        <taxon>Viridiplantae</taxon>
        <taxon>Streptophyta</taxon>
        <taxon>Embryophyta</taxon>
        <taxon>Tracheophyta</taxon>
        <taxon>Spermatophyta</taxon>
        <taxon>Magnoliopsida</taxon>
        <taxon>Liliopsida</taxon>
        <taxon>Poales</taxon>
        <taxon>Poaceae</taxon>
        <taxon>PACMAD clade</taxon>
        <taxon>Panicoideae</taxon>
        <taxon>Panicodae</taxon>
        <taxon>Paniceae</taxon>
        <taxon>Panicinae</taxon>
        <taxon>Panicum</taxon>
        <taxon>Panicum sect. Hiantes</taxon>
    </lineage>
</organism>
<dbReference type="Proteomes" id="UP000823388">
    <property type="component" value="Chromosome 4N"/>
</dbReference>
<keyword evidence="2" id="KW-0732">Signal</keyword>
<proteinExistence type="predicted"/>
<evidence type="ECO:0000313" key="4">
    <source>
        <dbReference type="Proteomes" id="UP000823388"/>
    </source>
</evidence>
<gene>
    <name evidence="3" type="ORF">PVAP13_4NG296266</name>
</gene>